<keyword evidence="7" id="KW-0378">Hydrolase</keyword>
<keyword evidence="2" id="KW-0963">Cytoplasm</keyword>
<evidence type="ECO:0000256" key="2">
    <source>
        <dbReference type="ARBA" id="ARBA00022490"/>
    </source>
</evidence>
<dbReference type="GO" id="GO:0016787">
    <property type="term" value="F:hydrolase activity"/>
    <property type="evidence" value="ECO:0007669"/>
    <property type="project" value="UniProtKB-KW"/>
</dbReference>
<organism evidence="12">
    <name type="scientific">Candidatus Syntropharchaeum butanivorans</name>
    <dbReference type="NCBI Taxonomy" id="1839936"/>
    <lineage>
        <taxon>Archaea</taxon>
        <taxon>Methanobacteriati</taxon>
        <taxon>Methanobacteriota</taxon>
        <taxon>Stenosarchaea group</taxon>
        <taxon>Methanomicrobia</taxon>
        <taxon>Methanosarcinales</taxon>
        <taxon>ANME-2 cluster</taxon>
        <taxon>Candidatus Syntropharchaeum</taxon>
    </lineage>
</organism>
<proteinExistence type="inferred from homology"/>
<dbReference type="PANTHER" id="PTHR30194:SF3">
    <property type="entry name" value="CROSSOVER JUNCTION ENDODEOXYRIBONUCLEASE RUVC"/>
    <property type="match status" value="1"/>
</dbReference>
<evidence type="ECO:0000256" key="9">
    <source>
        <dbReference type="ARBA" id="ARBA00023125"/>
    </source>
</evidence>
<dbReference type="AlphaFoldDB" id="A0A7C0X060"/>
<dbReference type="GO" id="GO:0046872">
    <property type="term" value="F:metal ion binding"/>
    <property type="evidence" value="ECO:0007669"/>
    <property type="project" value="UniProtKB-KW"/>
</dbReference>
<evidence type="ECO:0000256" key="7">
    <source>
        <dbReference type="ARBA" id="ARBA00022801"/>
    </source>
</evidence>
<dbReference type="InterPro" id="IPR036397">
    <property type="entry name" value="RNaseH_sf"/>
</dbReference>
<keyword evidence="3" id="KW-0540">Nuclease</keyword>
<evidence type="ECO:0000313" key="12">
    <source>
        <dbReference type="EMBL" id="HDM35645.1"/>
    </source>
</evidence>
<evidence type="ECO:0000256" key="11">
    <source>
        <dbReference type="ARBA" id="ARBA00023204"/>
    </source>
</evidence>
<evidence type="ECO:0000256" key="10">
    <source>
        <dbReference type="ARBA" id="ARBA00023172"/>
    </source>
</evidence>
<name>A0A7C0X060_9EURY</name>
<accession>A0A7C0X060</accession>
<keyword evidence="4" id="KW-0479">Metal-binding</keyword>
<dbReference type="EMBL" id="DQZR01000007">
    <property type="protein sequence ID" value="HDM35645.1"/>
    <property type="molecule type" value="Genomic_DNA"/>
</dbReference>
<evidence type="ECO:0000256" key="5">
    <source>
        <dbReference type="ARBA" id="ARBA00022759"/>
    </source>
</evidence>
<sequence>MVEMWTHGRDSMKVLGIDPGYANTGWAVIEGTKLVASGVITTETGMEEMHRYRVIGERLWEVLDAHSPEAVVLEVLPPVRDQNRMIQVAGARGVILEIIALYQLLHDGIKTVYEVTPAEIKKLITGNGRVSKSRLGEYVKLLLNLEKLLKPDHVSDAAACALAYMIKEEVIE</sequence>
<protein>
    <submittedName>
        <fullName evidence="12">Crossover junction endodeoxyribonuclease RuvC</fullName>
    </submittedName>
</protein>
<keyword evidence="11" id="KW-0234">DNA repair</keyword>
<dbReference type="Pfam" id="PF02075">
    <property type="entry name" value="RuvC"/>
    <property type="match status" value="1"/>
</dbReference>
<keyword evidence="9" id="KW-0238">DNA-binding</keyword>
<evidence type="ECO:0000256" key="3">
    <source>
        <dbReference type="ARBA" id="ARBA00022722"/>
    </source>
</evidence>
<dbReference type="GO" id="GO:0003677">
    <property type="term" value="F:DNA binding"/>
    <property type="evidence" value="ECO:0007669"/>
    <property type="project" value="UniProtKB-KW"/>
</dbReference>
<dbReference type="InterPro" id="IPR002176">
    <property type="entry name" value="X-over_junc_endoDNase_RuvC"/>
</dbReference>
<dbReference type="SUPFAM" id="SSF53098">
    <property type="entry name" value="Ribonuclease H-like"/>
    <property type="match status" value="1"/>
</dbReference>
<keyword evidence="5" id="KW-0255">Endonuclease</keyword>
<keyword evidence="10" id="KW-0233">DNA recombination</keyword>
<keyword evidence="8" id="KW-0460">Magnesium</keyword>
<dbReference type="GO" id="GO:0006310">
    <property type="term" value="P:DNA recombination"/>
    <property type="evidence" value="ECO:0007669"/>
    <property type="project" value="UniProtKB-KW"/>
</dbReference>
<comment type="similarity">
    <text evidence="1">Belongs to the RuvC family.</text>
</comment>
<evidence type="ECO:0000256" key="6">
    <source>
        <dbReference type="ARBA" id="ARBA00022763"/>
    </source>
</evidence>
<reference evidence="12" key="1">
    <citation type="journal article" date="2020" name="mSystems">
        <title>Genome- and Community-Level Interaction Insights into Carbon Utilization and Element Cycling Functions of Hydrothermarchaeota in Hydrothermal Sediment.</title>
        <authorList>
            <person name="Zhou Z."/>
            <person name="Liu Y."/>
            <person name="Xu W."/>
            <person name="Pan J."/>
            <person name="Luo Z.H."/>
            <person name="Li M."/>
        </authorList>
    </citation>
    <scope>NUCLEOTIDE SEQUENCE [LARGE SCALE GENOMIC DNA]</scope>
    <source>
        <strain evidence="12">HyVt-185</strain>
    </source>
</reference>
<dbReference type="Gene3D" id="3.30.420.10">
    <property type="entry name" value="Ribonuclease H-like superfamily/Ribonuclease H"/>
    <property type="match status" value="1"/>
</dbReference>
<keyword evidence="6" id="KW-0227">DNA damage</keyword>
<dbReference type="Proteomes" id="UP000885863">
    <property type="component" value="Unassembled WGS sequence"/>
</dbReference>
<dbReference type="GO" id="GO:0006281">
    <property type="term" value="P:DNA repair"/>
    <property type="evidence" value="ECO:0007669"/>
    <property type="project" value="UniProtKB-KW"/>
</dbReference>
<dbReference type="InterPro" id="IPR012337">
    <property type="entry name" value="RNaseH-like_sf"/>
</dbReference>
<evidence type="ECO:0000256" key="4">
    <source>
        <dbReference type="ARBA" id="ARBA00022723"/>
    </source>
</evidence>
<dbReference type="PRINTS" id="PR00696">
    <property type="entry name" value="RSOLVASERUVC"/>
</dbReference>
<evidence type="ECO:0000256" key="1">
    <source>
        <dbReference type="ARBA" id="ARBA00009518"/>
    </source>
</evidence>
<dbReference type="PANTHER" id="PTHR30194">
    <property type="entry name" value="CROSSOVER JUNCTION ENDODEOXYRIBONUCLEASE RUVC"/>
    <property type="match status" value="1"/>
</dbReference>
<evidence type="ECO:0000256" key="8">
    <source>
        <dbReference type="ARBA" id="ARBA00022842"/>
    </source>
</evidence>
<gene>
    <name evidence="12" type="ORF">ENG09_00120</name>
</gene>
<comment type="caution">
    <text evidence="12">The sequence shown here is derived from an EMBL/GenBank/DDBJ whole genome shotgun (WGS) entry which is preliminary data.</text>
</comment>
<dbReference type="GO" id="GO:0004520">
    <property type="term" value="F:DNA endonuclease activity"/>
    <property type="evidence" value="ECO:0007669"/>
    <property type="project" value="InterPro"/>
</dbReference>